<dbReference type="InterPro" id="IPR051783">
    <property type="entry name" value="NAD(P)-dependent_oxidoreduct"/>
</dbReference>
<dbReference type="PANTHER" id="PTHR48079">
    <property type="entry name" value="PROTEIN YEEZ"/>
    <property type="match status" value="1"/>
</dbReference>
<dbReference type="AlphaFoldDB" id="A0AAE4B2T4"/>
<dbReference type="Proteomes" id="UP001226762">
    <property type="component" value="Unassembled WGS sequence"/>
</dbReference>
<feature type="domain" description="NAD-dependent epimerase/dehydratase" evidence="1">
    <location>
        <begin position="6"/>
        <end position="170"/>
    </location>
</feature>
<proteinExistence type="predicted"/>
<sequence length="321" mass="34343">MALTLVVTGASGFIGRACVEAALRRGHNVRALVRRETAFFPPGVEVLPCDLAADITTLRSALIGADAMVHAAAAMSGDPARTQRDTLDATRNVIATLTHQTPQTRLVLVSSIAVYDAMARNIDEDTPLDPAPRDRDGYARSKLAQEALLADTGLAGWIARPGAVFGPHRLWNAHLGRRFGPLLLALGNTAQIPVIGLDACAEALVLAAETPPPGGGLRPVNLVESDLPDARRYLKALGPSAPRLKVPLPWQAFAAIGRGLGHIPAVHGHLPDLLQPRTLEFRFGAKRYTNVRAQTELHWQSRLPFENALHAAVTRSEASDS</sequence>
<dbReference type="EMBL" id="JANHAX010000001">
    <property type="protein sequence ID" value="MDQ2089343.1"/>
    <property type="molecule type" value="Genomic_DNA"/>
</dbReference>
<organism evidence="2 3">
    <name type="scientific">Marimonas arenosa</name>
    <dbReference type="NCBI Taxonomy" id="1795305"/>
    <lineage>
        <taxon>Bacteria</taxon>
        <taxon>Pseudomonadati</taxon>
        <taxon>Pseudomonadota</taxon>
        <taxon>Alphaproteobacteria</taxon>
        <taxon>Rhodobacterales</taxon>
        <taxon>Paracoccaceae</taxon>
        <taxon>Marimonas</taxon>
    </lineage>
</organism>
<protein>
    <submittedName>
        <fullName evidence="2">NAD(P)-dependent oxidoreductase</fullName>
    </submittedName>
</protein>
<comment type="caution">
    <text evidence="2">The sequence shown here is derived from an EMBL/GenBank/DDBJ whole genome shotgun (WGS) entry which is preliminary data.</text>
</comment>
<gene>
    <name evidence="2" type="ORF">NO357_05455</name>
</gene>
<evidence type="ECO:0000313" key="3">
    <source>
        <dbReference type="Proteomes" id="UP001226762"/>
    </source>
</evidence>
<dbReference type="PANTHER" id="PTHR48079:SF6">
    <property type="entry name" value="NAD(P)-BINDING DOMAIN-CONTAINING PROTEIN-RELATED"/>
    <property type="match status" value="1"/>
</dbReference>
<evidence type="ECO:0000259" key="1">
    <source>
        <dbReference type="Pfam" id="PF01370"/>
    </source>
</evidence>
<reference evidence="2" key="1">
    <citation type="submission" date="2022-07" db="EMBL/GenBank/DDBJ databases">
        <authorList>
            <person name="Otstavnykh N."/>
            <person name="Isaeva M."/>
            <person name="Bystritskaya E."/>
        </authorList>
    </citation>
    <scope>NUCLEOTIDE SEQUENCE</scope>
    <source>
        <strain evidence="2">KCTC 52189</strain>
    </source>
</reference>
<dbReference type="InterPro" id="IPR036291">
    <property type="entry name" value="NAD(P)-bd_dom_sf"/>
</dbReference>
<dbReference type="GO" id="GO:0005737">
    <property type="term" value="C:cytoplasm"/>
    <property type="evidence" value="ECO:0007669"/>
    <property type="project" value="TreeGrafter"/>
</dbReference>
<keyword evidence="3" id="KW-1185">Reference proteome</keyword>
<dbReference type="Pfam" id="PF01370">
    <property type="entry name" value="Epimerase"/>
    <property type="match status" value="1"/>
</dbReference>
<dbReference type="Gene3D" id="3.40.50.720">
    <property type="entry name" value="NAD(P)-binding Rossmann-like Domain"/>
    <property type="match status" value="1"/>
</dbReference>
<dbReference type="GO" id="GO:0004029">
    <property type="term" value="F:aldehyde dehydrogenase (NAD+) activity"/>
    <property type="evidence" value="ECO:0007669"/>
    <property type="project" value="TreeGrafter"/>
</dbReference>
<dbReference type="RefSeq" id="WP_306734590.1">
    <property type="nucleotide sequence ID" value="NZ_JANHAX010000001.1"/>
</dbReference>
<dbReference type="InterPro" id="IPR001509">
    <property type="entry name" value="Epimerase_deHydtase"/>
</dbReference>
<name>A0AAE4B2T4_9RHOB</name>
<dbReference type="SUPFAM" id="SSF51735">
    <property type="entry name" value="NAD(P)-binding Rossmann-fold domains"/>
    <property type="match status" value="1"/>
</dbReference>
<reference evidence="2" key="2">
    <citation type="submission" date="2023-02" db="EMBL/GenBank/DDBJ databases">
        <title>'Rhodoalgimonas zhirmunskyi' gen. nov., isolated from a red alga.</title>
        <authorList>
            <person name="Nedashkovskaya O.I."/>
            <person name="Otstavnykh N.Y."/>
            <person name="Bystritskaya E.P."/>
            <person name="Balabanova L.A."/>
            <person name="Isaeva M.P."/>
        </authorList>
    </citation>
    <scope>NUCLEOTIDE SEQUENCE</scope>
    <source>
        <strain evidence="2">KCTC 52189</strain>
    </source>
</reference>
<evidence type="ECO:0000313" key="2">
    <source>
        <dbReference type="EMBL" id="MDQ2089343.1"/>
    </source>
</evidence>
<accession>A0AAE4B2T4</accession>